<gene>
    <name evidence="1" type="ORF">SDC9_87869</name>
</gene>
<dbReference type="AlphaFoldDB" id="A0A644ZK42"/>
<accession>A0A644ZK42</accession>
<comment type="caution">
    <text evidence="1">The sequence shown here is derived from an EMBL/GenBank/DDBJ whole genome shotgun (WGS) entry which is preliminary data.</text>
</comment>
<proteinExistence type="predicted"/>
<sequence length="106" mass="11982">MKKSKIVCGHEVIFTNDSLGYAYITIGGEPFIEFEDSLGFGRSFCSRLGVLVFDSIVEHLERFYARGGRAYCDIPDSDIPDDLKKFMDYGGSVDGFMRRYRASKQA</sequence>
<organism evidence="1">
    <name type="scientific">bioreactor metagenome</name>
    <dbReference type="NCBI Taxonomy" id="1076179"/>
    <lineage>
        <taxon>unclassified sequences</taxon>
        <taxon>metagenomes</taxon>
        <taxon>ecological metagenomes</taxon>
    </lineage>
</organism>
<protein>
    <submittedName>
        <fullName evidence="1">Uncharacterized protein</fullName>
    </submittedName>
</protein>
<evidence type="ECO:0000313" key="1">
    <source>
        <dbReference type="EMBL" id="MPM41219.1"/>
    </source>
</evidence>
<name>A0A644ZK42_9ZZZZ</name>
<dbReference type="EMBL" id="VSSQ01009287">
    <property type="protein sequence ID" value="MPM41219.1"/>
    <property type="molecule type" value="Genomic_DNA"/>
</dbReference>
<reference evidence="1" key="1">
    <citation type="submission" date="2019-08" db="EMBL/GenBank/DDBJ databases">
        <authorList>
            <person name="Kucharzyk K."/>
            <person name="Murdoch R.W."/>
            <person name="Higgins S."/>
            <person name="Loffler F."/>
        </authorList>
    </citation>
    <scope>NUCLEOTIDE SEQUENCE</scope>
</reference>